<dbReference type="Proteomes" id="UP000828941">
    <property type="component" value="Chromosome 7"/>
</dbReference>
<accession>A0ACB9NH26</accession>
<name>A0ACB9NH26_BAUVA</name>
<evidence type="ECO:0000313" key="2">
    <source>
        <dbReference type="Proteomes" id="UP000828941"/>
    </source>
</evidence>
<sequence length="371" mass="41877">MSAAARCLHPFLRYNSNKKSFFAIFRCLSFGSASNFRSIQSPIIRKSICFFATEASPDKERVTDEVLAGFLSTIENAPTASLEVYYAYIDKMCKAGSISAASHMLQILHDKNIFFTPNMYDLLLAEASQKNNINLSCQVFEKLLLSCESFSATSYHNFAKAFTKINDCAELLRFIEEVAKMTFSSTSVVNRIIFAFAKSGQADKALLIFNHFKRRSFSLDLITYNIVLDILGRAGDVDKMLHEFTSMKEAGVVPDTISYNTLINSLRKVGRLDMCLLFFKEMDENGIKPDLLTYTAIIQIFGRTGNVEESLRCFRDMKLKGIRPSIYIYRSLINTSKKLGKVELATELLEEMNSSSSTLAGPNDFKRKGRR</sequence>
<gene>
    <name evidence="1" type="ORF">L6164_018765</name>
</gene>
<evidence type="ECO:0000313" key="1">
    <source>
        <dbReference type="EMBL" id="KAI4334025.1"/>
    </source>
</evidence>
<comment type="caution">
    <text evidence="1">The sequence shown here is derived from an EMBL/GenBank/DDBJ whole genome shotgun (WGS) entry which is preliminary data.</text>
</comment>
<proteinExistence type="predicted"/>
<dbReference type="EMBL" id="CM039432">
    <property type="protein sequence ID" value="KAI4334025.1"/>
    <property type="molecule type" value="Genomic_DNA"/>
</dbReference>
<protein>
    <submittedName>
        <fullName evidence="1">Uncharacterized protein</fullName>
    </submittedName>
</protein>
<organism evidence="1 2">
    <name type="scientific">Bauhinia variegata</name>
    <name type="common">Purple orchid tree</name>
    <name type="synonym">Phanera variegata</name>
    <dbReference type="NCBI Taxonomy" id="167791"/>
    <lineage>
        <taxon>Eukaryota</taxon>
        <taxon>Viridiplantae</taxon>
        <taxon>Streptophyta</taxon>
        <taxon>Embryophyta</taxon>
        <taxon>Tracheophyta</taxon>
        <taxon>Spermatophyta</taxon>
        <taxon>Magnoliopsida</taxon>
        <taxon>eudicotyledons</taxon>
        <taxon>Gunneridae</taxon>
        <taxon>Pentapetalae</taxon>
        <taxon>rosids</taxon>
        <taxon>fabids</taxon>
        <taxon>Fabales</taxon>
        <taxon>Fabaceae</taxon>
        <taxon>Cercidoideae</taxon>
        <taxon>Cercideae</taxon>
        <taxon>Bauhiniinae</taxon>
        <taxon>Bauhinia</taxon>
    </lineage>
</organism>
<keyword evidence="2" id="KW-1185">Reference proteome</keyword>
<reference evidence="1 2" key="1">
    <citation type="journal article" date="2022" name="DNA Res.">
        <title>Chromosomal-level genome assembly of the orchid tree Bauhinia variegata (Leguminosae; Cercidoideae) supports the allotetraploid origin hypothesis of Bauhinia.</title>
        <authorList>
            <person name="Zhong Y."/>
            <person name="Chen Y."/>
            <person name="Zheng D."/>
            <person name="Pang J."/>
            <person name="Liu Y."/>
            <person name="Luo S."/>
            <person name="Meng S."/>
            <person name="Qian L."/>
            <person name="Wei D."/>
            <person name="Dai S."/>
            <person name="Zhou R."/>
        </authorList>
    </citation>
    <scope>NUCLEOTIDE SEQUENCE [LARGE SCALE GENOMIC DNA]</scope>
    <source>
        <strain evidence="1">BV-YZ2020</strain>
    </source>
</reference>